<evidence type="ECO:0000256" key="2">
    <source>
        <dbReference type="ARBA" id="ARBA00023125"/>
    </source>
</evidence>
<dbReference type="RefSeq" id="WP_054520143.1">
    <property type="nucleotide sequence ID" value="NZ_LGKO01000002.1"/>
</dbReference>
<dbReference type="Pfam" id="PF09339">
    <property type="entry name" value="HTH_IclR"/>
    <property type="match status" value="1"/>
</dbReference>
<dbReference type="Gene3D" id="1.10.10.10">
    <property type="entry name" value="Winged helix-like DNA-binding domain superfamily/Winged helix DNA-binding domain"/>
    <property type="match status" value="1"/>
</dbReference>
<organism evidence="6 7">
    <name type="scientific">Thermanaerothrix daxensis</name>
    <dbReference type="NCBI Taxonomy" id="869279"/>
    <lineage>
        <taxon>Bacteria</taxon>
        <taxon>Bacillati</taxon>
        <taxon>Chloroflexota</taxon>
        <taxon>Anaerolineae</taxon>
        <taxon>Anaerolineales</taxon>
        <taxon>Anaerolineaceae</taxon>
        <taxon>Thermanaerothrix</taxon>
    </lineage>
</organism>
<evidence type="ECO:0000256" key="1">
    <source>
        <dbReference type="ARBA" id="ARBA00023015"/>
    </source>
</evidence>
<dbReference type="PANTHER" id="PTHR30136:SF35">
    <property type="entry name" value="HTH-TYPE TRANSCRIPTIONAL REGULATOR RV1719"/>
    <property type="match status" value="1"/>
</dbReference>
<dbReference type="InterPro" id="IPR029016">
    <property type="entry name" value="GAF-like_dom_sf"/>
</dbReference>
<dbReference type="InterPro" id="IPR014757">
    <property type="entry name" value="Tscrpt_reg_IclR_C"/>
</dbReference>
<evidence type="ECO:0000313" key="6">
    <source>
        <dbReference type="EMBL" id="KPL83765.1"/>
    </source>
</evidence>
<dbReference type="PANTHER" id="PTHR30136">
    <property type="entry name" value="HELIX-TURN-HELIX TRANSCRIPTIONAL REGULATOR, ICLR FAMILY"/>
    <property type="match status" value="1"/>
</dbReference>
<dbReference type="InterPro" id="IPR005471">
    <property type="entry name" value="Tscrpt_reg_IclR_N"/>
</dbReference>
<accession>A0A0P6XU12</accession>
<feature type="domain" description="HTH iclR-type" evidence="4">
    <location>
        <begin position="6"/>
        <end position="68"/>
    </location>
</feature>
<dbReference type="OrthoDB" id="9791752at2"/>
<sequence length="272" mass="29984">MLPEKVQLLERIACILDCFNAESRQMGVRQVARKINLSVSTTGRLMQAMREMGLLVQDPTTSLYGIGPRVLSWADAYLASLDVRTLALPHLQTLHRETMETVSLYILDGDARICVERLESPHSLRLVAPLGQRLPLYAGSAGKVLLAFLPRAEQEALLEQTDLQPLTPYTITDRRALLQELELIRAQGYAISHGEWIAEANGVSVPIFDRTHAIHAAITVSGPAQRLTDEKIAAHLPQLLAAAREISLEMGWRPNPLFPSLATAGGAHEHAR</sequence>
<evidence type="ECO:0000256" key="3">
    <source>
        <dbReference type="ARBA" id="ARBA00023163"/>
    </source>
</evidence>
<dbReference type="STRING" id="869279.SE15_00425"/>
<dbReference type="Proteomes" id="UP000050544">
    <property type="component" value="Unassembled WGS sequence"/>
</dbReference>
<dbReference type="AlphaFoldDB" id="A0A0P6XU12"/>
<dbReference type="PROSITE" id="PS51077">
    <property type="entry name" value="HTH_ICLR"/>
    <property type="match status" value="1"/>
</dbReference>
<keyword evidence="2" id="KW-0238">DNA-binding</keyword>
<reference evidence="6 7" key="1">
    <citation type="submission" date="2015-07" db="EMBL/GenBank/DDBJ databases">
        <title>Whole genome sequence of Thermanaerothrix daxensis DSM 23592.</title>
        <authorList>
            <person name="Hemp J."/>
            <person name="Ward L.M."/>
            <person name="Pace L.A."/>
            <person name="Fischer W.W."/>
        </authorList>
    </citation>
    <scope>NUCLEOTIDE SEQUENCE [LARGE SCALE GENOMIC DNA]</scope>
    <source>
        <strain evidence="6 7">GNS-1</strain>
    </source>
</reference>
<keyword evidence="7" id="KW-1185">Reference proteome</keyword>
<dbReference type="GO" id="GO:0045892">
    <property type="term" value="P:negative regulation of DNA-templated transcription"/>
    <property type="evidence" value="ECO:0007669"/>
    <property type="project" value="TreeGrafter"/>
</dbReference>
<gene>
    <name evidence="6" type="ORF">SE15_00425</name>
</gene>
<comment type="caution">
    <text evidence="6">The sequence shown here is derived from an EMBL/GenBank/DDBJ whole genome shotgun (WGS) entry which is preliminary data.</text>
</comment>
<evidence type="ECO:0000313" key="7">
    <source>
        <dbReference type="Proteomes" id="UP000050544"/>
    </source>
</evidence>
<dbReference type="Gene3D" id="3.30.450.40">
    <property type="match status" value="1"/>
</dbReference>
<dbReference type="PROSITE" id="PS51078">
    <property type="entry name" value="ICLR_ED"/>
    <property type="match status" value="1"/>
</dbReference>
<name>A0A0P6XU12_9CHLR</name>
<dbReference type="EMBL" id="LGKO01000002">
    <property type="protein sequence ID" value="KPL83765.1"/>
    <property type="molecule type" value="Genomic_DNA"/>
</dbReference>
<proteinExistence type="predicted"/>
<dbReference type="InterPro" id="IPR036388">
    <property type="entry name" value="WH-like_DNA-bd_sf"/>
</dbReference>
<keyword evidence="3" id="KW-0804">Transcription</keyword>
<dbReference type="SMART" id="SM00346">
    <property type="entry name" value="HTH_ICLR"/>
    <property type="match status" value="1"/>
</dbReference>
<evidence type="ECO:0008006" key="8">
    <source>
        <dbReference type="Google" id="ProtNLM"/>
    </source>
</evidence>
<dbReference type="SUPFAM" id="SSF46785">
    <property type="entry name" value="Winged helix' DNA-binding domain"/>
    <property type="match status" value="1"/>
</dbReference>
<feature type="domain" description="IclR-ED" evidence="5">
    <location>
        <begin position="69"/>
        <end position="252"/>
    </location>
</feature>
<dbReference type="SUPFAM" id="SSF55781">
    <property type="entry name" value="GAF domain-like"/>
    <property type="match status" value="1"/>
</dbReference>
<keyword evidence="1" id="KW-0805">Transcription regulation</keyword>
<dbReference type="InterPro" id="IPR036390">
    <property type="entry name" value="WH_DNA-bd_sf"/>
</dbReference>
<protein>
    <recommendedName>
        <fullName evidence="8">IclR family transcriptional regulator</fullName>
    </recommendedName>
</protein>
<dbReference type="GO" id="GO:0003700">
    <property type="term" value="F:DNA-binding transcription factor activity"/>
    <property type="evidence" value="ECO:0007669"/>
    <property type="project" value="TreeGrafter"/>
</dbReference>
<dbReference type="Pfam" id="PF01614">
    <property type="entry name" value="IclR_C"/>
    <property type="match status" value="1"/>
</dbReference>
<dbReference type="GO" id="GO:0003677">
    <property type="term" value="F:DNA binding"/>
    <property type="evidence" value="ECO:0007669"/>
    <property type="project" value="UniProtKB-KW"/>
</dbReference>
<evidence type="ECO:0000259" key="4">
    <source>
        <dbReference type="PROSITE" id="PS51077"/>
    </source>
</evidence>
<evidence type="ECO:0000259" key="5">
    <source>
        <dbReference type="PROSITE" id="PS51078"/>
    </source>
</evidence>
<dbReference type="InterPro" id="IPR050707">
    <property type="entry name" value="HTH_MetabolicPath_Reg"/>
</dbReference>